<organism evidence="1 2">
    <name type="scientific">Ructibacterium gallinarum</name>
    <dbReference type="NCBI Taxonomy" id="2779355"/>
    <lineage>
        <taxon>Bacteria</taxon>
        <taxon>Bacillati</taxon>
        <taxon>Bacillota</taxon>
        <taxon>Clostridia</taxon>
        <taxon>Eubacteriales</taxon>
        <taxon>Oscillospiraceae</taxon>
        <taxon>Ructibacterium</taxon>
    </lineage>
</organism>
<protein>
    <submittedName>
        <fullName evidence="1">Uncharacterized protein</fullName>
    </submittedName>
</protein>
<dbReference type="EMBL" id="JADCKB010000001">
    <property type="protein sequence ID" value="MBE5039107.1"/>
    <property type="molecule type" value="Genomic_DNA"/>
</dbReference>
<accession>A0A9D5M462</accession>
<comment type="caution">
    <text evidence="1">The sequence shown here is derived from an EMBL/GenBank/DDBJ whole genome shotgun (WGS) entry which is preliminary data.</text>
</comment>
<name>A0A9D5M462_9FIRM</name>
<keyword evidence="2" id="KW-1185">Reference proteome</keyword>
<dbReference type="Proteomes" id="UP000806542">
    <property type="component" value="Unassembled WGS sequence"/>
</dbReference>
<reference evidence="1" key="1">
    <citation type="submission" date="2020-10" db="EMBL/GenBank/DDBJ databases">
        <title>ChiBAC.</title>
        <authorList>
            <person name="Zenner C."/>
            <person name="Hitch T.C.A."/>
            <person name="Clavel T."/>
        </authorList>
    </citation>
    <scope>NUCLEOTIDE SEQUENCE</scope>
    <source>
        <strain evidence="1">DSM 107454</strain>
    </source>
</reference>
<proteinExistence type="predicted"/>
<evidence type="ECO:0000313" key="1">
    <source>
        <dbReference type="EMBL" id="MBE5039107.1"/>
    </source>
</evidence>
<gene>
    <name evidence="1" type="ORF">INF28_01310</name>
</gene>
<evidence type="ECO:0000313" key="2">
    <source>
        <dbReference type="Proteomes" id="UP000806542"/>
    </source>
</evidence>
<sequence>MKKDPAAMNNLISAPQHEFLRHQRHDVLLPWMNDTRDPFRGYYWERRPWRKDARNASWPYTGYTRQRENEDYEPRQLDYATGLEMVNAVRTKETEKSLI</sequence>
<dbReference type="AlphaFoldDB" id="A0A9D5M462"/>